<dbReference type="Gene3D" id="3.40.630.40">
    <property type="entry name" value="Zn-dependent exopeptidases"/>
    <property type="match status" value="1"/>
</dbReference>
<evidence type="ECO:0000256" key="1">
    <source>
        <dbReference type="ARBA" id="ARBA00022801"/>
    </source>
</evidence>
<name>A0A0M2T5K2_9BACI</name>
<dbReference type="Gene3D" id="2.30.30.40">
    <property type="entry name" value="SH3 Domains"/>
    <property type="match status" value="2"/>
</dbReference>
<evidence type="ECO:0000313" key="5">
    <source>
        <dbReference type="Proteomes" id="UP000034166"/>
    </source>
</evidence>
<dbReference type="PANTHER" id="PTHR30404:SF0">
    <property type="entry name" value="N-ACETYLMURAMOYL-L-ALANINE AMIDASE AMIC"/>
    <property type="match status" value="1"/>
</dbReference>
<reference evidence="4 5" key="1">
    <citation type="submission" date="2015-04" db="EMBL/GenBank/DDBJ databases">
        <title>Taxonomic description and genome sequence of Bacillus campisalis sp. nov., a novel member of the genus Bacillus isolated from solar saltern.</title>
        <authorList>
            <person name="Mathan Kumar R."/>
            <person name="Kaur G."/>
            <person name="Kumar A."/>
            <person name="Singh N.K."/>
            <person name="Kaur N."/>
            <person name="Kumar N."/>
            <person name="Mayilraj S."/>
        </authorList>
    </citation>
    <scope>NUCLEOTIDE SEQUENCE [LARGE SCALE GENOMIC DNA]</scope>
    <source>
        <strain evidence="4 5">SA2-6</strain>
    </source>
</reference>
<accession>A0A0M2T5K2</accession>
<keyword evidence="5" id="KW-1185">Reference proteome</keyword>
<dbReference type="GO" id="GO:0030288">
    <property type="term" value="C:outer membrane-bounded periplasmic space"/>
    <property type="evidence" value="ECO:0007669"/>
    <property type="project" value="TreeGrafter"/>
</dbReference>
<keyword evidence="2" id="KW-0961">Cell wall biogenesis/degradation</keyword>
<gene>
    <name evidence="4" type="ORF">WQ57_01590</name>
</gene>
<dbReference type="GO" id="GO:0071555">
    <property type="term" value="P:cell wall organization"/>
    <property type="evidence" value="ECO:0007669"/>
    <property type="project" value="UniProtKB-KW"/>
</dbReference>
<dbReference type="Proteomes" id="UP000034166">
    <property type="component" value="Unassembled WGS sequence"/>
</dbReference>
<dbReference type="EMBL" id="LAYY01000001">
    <property type="protein sequence ID" value="KKK40100.1"/>
    <property type="molecule type" value="Genomic_DNA"/>
</dbReference>
<organism evidence="4 5">
    <name type="scientific">Mesobacillus campisalis</name>
    <dbReference type="NCBI Taxonomy" id="1408103"/>
    <lineage>
        <taxon>Bacteria</taxon>
        <taxon>Bacillati</taxon>
        <taxon>Bacillota</taxon>
        <taxon>Bacilli</taxon>
        <taxon>Bacillales</taxon>
        <taxon>Bacillaceae</taxon>
        <taxon>Mesobacillus</taxon>
    </lineage>
</organism>
<feature type="domain" description="SH3b" evidence="3">
    <location>
        <begin position="15"/>
        <end position="79"/>
    </location>
</feature>
<dbReference type="SMART" id="SM00646">
    <property type="entry name" value="Ami_3"/>
    <property type="match status" value="1"/>
</dbReference>
<protein>
    <recommendedName>
        <fullName evidence="3">SH3b domain-containing protein</fullName>
    </recommendedName>
</protein>
<dbReference type="GO" id="GO:0009253">
    <property type="term" value="P:peptidoglycan catabolic process"/>
    <property type="evidence" value="ECO:0007669"/>
    <property type="project" value="InterPro"/>
</dbReference>
<dbReference type="AlphaFoldDB" id="A0A0M2T5K2"/>
<feature type="domain" description="SH3b" evidence="3">
    <location>
        <begin position="80"/>
        <end position="143"/>
    </location>
</feature>
<dbReference type="PATRIC" id="fig|1408103.3.peg.352"/>
<dbReference type="PANTHER" id="PTHR30404">
    <property type="entry name" value="N-ACETYLMURAMOYL-L-ALANINE AMIDASE"/>
    <property type="match status" value="1"/>
</dbReference>
<dbReference type="InterPro" id="IPR002508">
    <property type="entry name" value="MurNAc-LAA_cat"/>
</dbReference>
<proteinExistence type="predicted"/>
<dbReference type="InterPro" id="IPR050695">
    <property type="entry name" value="N-acetylmuramoyl_amidase_3"/>
</dbReference>
<keyword evidence="1" id="KW-0378">Hydrolase</keyword>
<dbReference type="SUPFAM" id="SSF53187">
    <property type="entry name" value="Zn-dependent exopeptidases"/>
    <property type="match status" value="1"/>
</dbReference>
<dbReference type="SMART" id="SM00287">
    <property type="entry name" value="SH3b"/>
    <property type="match status" value="2"/>
</dbReference>
<dbReference type="GO" id="GO:0008745">
    <property type="term" value="F:N-acetylmuramoyl-L-alanine amidase activity"/>
    <property type="evidence" value="ECO:0007669"/>
    <property type="project" value="InterPro"/>
</dbReference>
<comment type="caution">
    <text evidence="4">The sequence shown here is derived from an EMBL/GenBank/DDBJ whole genome shotgun (WGS) entry which is preliminary data.</text>
</comment>
<evidence type="ECO:0000259" key="3">
    <source>
        <dbReference type="PROSITE" id="PS51781"/>
    </source>
</evidence>
<dbReference type="Pfam" id="PF08239">
    <property type="entry name" value="SH3_3"/>
    <property type="match status" value="2"/>
</dbReference>
<dbReference type="PROSITE" id="PS51781">
    <property type="entry name" value="SH3B"/>
    <property type="match status" value="2"/>
</dbReference>
<evidence type="ECO:0000256" key="2">
    <source>
        <dbReference type="ARBA" id="ARBA00023316"/>
    </source>
</evidence>
<dbReference type="CDD" id="cd02696">
    <property type="entry name" value="MurNAc-LAA"/>
    <property type="match status" value="1"/>
</dbReference>
<sequence>MSNKAATSTASQPSTWTGYVTATTLNVRSAPSTTARILTQIGSGTAVTVQGKDGSWMKVYIPSKKVTGWVHSDYISDKSSASAQVVLLHNTNLRRGPGTSYGIISVEPAGTSLTKIGQSNDWIQVRRKDGVTGWVAGWLVGSAQSSPLKGKTVVLDPGHGGIDGGASGRLYVEKRLNLSTALKLGSLLQQAGAKVIYTRSSDIYVSLNQRVAISNQSNADAFISIHYNSCTGVCSGIETFYYSMSKDSVLARSIQNNLIKSTQLRDRGTKYGAYRIIRNNQRPAALVELGFLTNPTEERLIGSISHQKKAAQGIYNGLVEYLK</sequence>
<dbReference type="InterPro" id="IPR003646">
    <property type="entry name" value="SH3-like_bac-type"/>
</dbReference>
<dbReference type="Pfam" id="PF01520">
    <property type="entry name" value="Amidase_3"/>
    <property type="match status" value="1"/>
</dbReference>
<evidence type="ECO:0000313" key="4">
    <source>
        <dbReference type="EMBL" id="KKK40100.1"/>
    </source>
</evidence>